<dbReference type="EMBL" id="JAAOAM010000091">
    <property type="protein sequence ID" value="KAF5549193.1"/>
    <property type="molecule type" value="Genomic_DNA"/>
</dbReference>
<feature type="compositionally biased region" description="Polar residues" evidence="1">
    <location>
        <begin position="245"/>
        <end position="259"/>
    </location>
</feature>
<feature type="compositionally biased region" description="Low complexity" evidence="1">
    <location>
        <begin position="371"/>
        <end position="382"/>
    </location>
</feature>
<feature type="compositionally biased region" description="Low complexity" evidence="1">
    <location>
        <begin position="227"/>
        <end position="243"/>
    </location>
</feature>
<keyword evidence="3" id="KW-1185">Reference proteome</keyword>
<feature type="compositionally biased region" description="Polar residues" evidence="1">
    <location>
        <begin position="419"/>
        <end position="456"/>
    </location>
</feature>
<organism evidence="2 3">
    <name type="scientific">Fusarium mexicanum</name>
    <dbReference type="NCBI Taxonomy" id="751941"/>
    <lineage>
        <taxon>Eukaryota</taxon>
        <taxon>Fungi</taxon>
        <taxon>Dikarya</taxon>
        <taxon>Ascomycota</taxon>
        <taxon>Pezizomycotina</taxon>
        <taxon>Sordariomycetes</taxon>
        <taxon>Hypocreomycetidae</taxon>
        <taxon>Hypocreales</taxon>
        <taxon>Nectriaceae</taxon>
        <taxon>Fusarium</taxon>
        <taxon>Fusarium fujikuroi species complex</taxon>
    </lineage>
</organism>
<evidence type="ECO:0000256" key="1">
    <source>
        <dbReference type="SAM" id="MobiDB-lite"/>
    </source>
</evidence>
<dbReference type="Proteomes" id="UP000522262">
    <property type="component" value="Unassembled WGS sequence"/>
</dbReference>
<name>A0A8H5J5G1_9HYPO</name>
<feature type="region of interest" description="Disordered" evidence="1">
    <location>
        <begin position="226"/>
        <end position="288"/>
    </location>
</feature>
<gene>
    <name evidence="2" type="ORF">FMEXI_4375</name>
</gene>
<feature type="region of interest" description="Disordered" evidence="1">
    <location>
        <begin position="334"/>
        <end position="353"/>
    </location>
</feature>
<proteinExistence type="predicted"/>
<dbReference type="AlphaFoldDB" id="A0A8H5J5G1"/>
<reference evidence="2 3" key="1">
    <citation type="submission" date="2020-05" db="EMBL/GenBank/DDBJ databases">
        <title>Identification and distribution of gene clusters putatively required for synthesis of sphingolipid metabolism inhibitors in phylogenetically diverse species of the filamentous fungus Fusarium.</title>
        <authorList>
            <person name="Kim H.-S."/>
            <person name="Busman M."/>
            <person name="Brown D.W."/>
            <person name="Divon H."/>
            <person name="Uhlig S."/>
            <person name="Proctor R.H."/>
        </authorList>
    </citation>
    <scope>NUCLEOTIDE SEQUENCE [LARGE SCALE GENOMIC DNA]</scope>
    <source>
        <strain evidence="2 3">NRRL 53147</strain>
    </source>
</reference>
<sequence length="1015" mass="106758">MYAKTFSVIFLRVGPKGLSTNVNKDSKKVVHASSNDQHRARLSACSEWKHRVMSYDRGSGGQQPQTALARIDPTGDAIIESTSTATPRGGSCSWASIWRQCQAHQSDRLALTGLACVLATAVFCCKTKAAVLLEQDGCSIFVAQIECVAAGAAVQTAGPAAPMEPELSSPTADDNISGKFPTNTQPLPVTTTLESWLSEHTTVSSISSHIFITAGPLVLTLPSNRATTSTSGEVVSGTGYVTTIPEEQSTSGRPETSSDASRDVSDGDTTVSNTQVAPITSEPASVTTLSGGLVTDISSTNPFSPGTDLSETIHKPITDSPGDDDTSITTIVVPSTNSSGLTTSASDETMPVNGTPTSILVPSGTFSTAITTPTTSPFATGTLDSLLPSQGATDSEDHSQDPSSIASVAPTLVDPIPDTEQSSQPETTMSNNPLPTSPVTKERLTTTSASTVNPVTTLPDGQVTTLPKHSHSDTTKAPESTETAGVVPVIIPITTPVPDPERSDNGIKIPCDMWFFNLCLAPIGGWSFVLPPGTHPPGPPPIIKIDPTAPIKVDITGSITWPGFTIDPAGNPTFSSKPDDCKTETAEMCITTTSYGVSVDGTITSTTAQSTISTCGTIYGCDVEGEDSSRTISKTTTVSTETPTITAIRLTWEEWHIDEYTEAQLNDIADAAQARLDKKFGRFTSPTSQVTTAEATTESFPTLTRAPSIGIPTSSGLSCISTATYTECGGSGNREACVEKPTCASWINTAAVTMTTPEITPFCDAGYETYSATAHATIPTQGGSLKFFIPVSDDKGSDWDFVIDDDDVKEAVKGWKIGNDDEDSIESGDGGKDLEIKWKVPDKSSGTYVELLFKSSDVDAKRFTFMAKGGIVACMPNCKDDATTTTDADGMVCTHYPCHSPNCEQGPAPEPQAACELVEDGLAVPLFYTVTIVANGYSWIDDDGKKLKSEEKGCGAMTDWHSSAIEVETGDGWTARHRFTFTLPMTIKAGCVERAIASAGGPSGIQCDNKEGNLW</sequence>
<evidence type="ECO:0000313" key="2">
    <source>
        <dbReference type="EMBL" id="KAF5549193.1"/>
    </source>
</evidence>
<comment type="caution">
    <text evidence="2">The sequence shown here is derived from an EMBL/GenBank/DDBJ whole genome shotgun (WGS) entry which is preliminary data.</text>
</comment>
<accession>A0A8H5J5G1</accession>
<protein>
    <submittedName>
        <fullName evidence="2">Uncharacterized protein</fullName>
    </submittedName>
</protein>
<evidence type="ECO:0000313" key="3">
    <source>
        <dbReference type="Proteomes" id="UP000522262"/>
    </source>
</evidence>
<feature type="compositionally biased region" description="Polar residues" evidence="1">
    <location>
        <begin position="267"/>
        <end position="288"/>
    </location>
</feature>
<feature type="region of interest" description="Disordered" evidence="1">
    <location>
        <begin position="371"/>
        <end position="482"/>
    </location>
</feature>